<evidence type="ECO:0000256" key="8">
    <source>
        <dbReference type="SAM" id="Phobius"/>
    </source>
</evidence>
<dbReference type="EMBL" id="RCZP01000013">
    <property type="protein sequence ID" value="TPG55464.1"/>
    <property type="molecule type" value="Genomic_DNA"/>
</dbReference>
<comment type="subcellular location">
    <subcellularLocation>
        <location evidence="1">Cell membrane</location>
        <topology evidence="1">Multi-pass membrane protein</topology>
    </subcellularLocation>
</comment>
<reference evidence="10 11" key="1">
    <citation type="journal article" date="2019" name="Environ. Microbiol.">
        <title>Species interactions and distinct microbial communities in high Arctic permafrost affected cryosols are associated with the CH4 and CO2 gas fluxes.</title>
        <authorList>
            <person name="Altshuler I."/>
            <person name="Hamel J."/>
            <person name="Turney S."/>
            <person name="Magnuson E."/>
            <person name="Levesque R."/>
            <person name="Greer C."/>
            <person name="Whyte L.G."/>
        </authorList>
    </citation>
    <scope>NUCLEOTIDE SEQUENCE [LARGE SCALE GENOMIC DNA]</scope>
    <source>
        <strain evidence="10 11">S9.3B</strain>
    </source>
</reference>
<keyword evidence="11" id="KW-1185">Reference proteome</keyword>
<dbReference type="AlphaFoldDB" id="A0A502G143"/>
<evidence type="ECO:0000256" key="7">
    <source>
        <dbReference type="ARBA" id="ARBA00023136"/>
    </source>
</evidence>
<dbReference type="Pfam" id="PF13231">
    <property type="entry name" value="PMT_2"/>
    <property type="match status" value="1"/>
</dbReference>
<dbReference type="InterPro" id="IPR050297">
    <property type="entry name" value="LipidA_mod_glycosyltrf_83"/>
</dbReference>
<keyword evidence="3 10" id="KW-0328">Glycosyltransferase</keyword>
<keyword evidence="4 10" id="KW-0808">Transferase</keyword>
<organism evidence="10 11">
    <name type="scientific">Muricoccus nepalensis</name>
    <dbReference type="NCBI Taxonomy" id="1854500"/>
    <lineage>
        <taxon>Bacteria</taxon>
        <taxon>Pseudomonadati</taxon>
        <taxon>Pseudomonadota</taxon>
        <taxon>Alphaproteobacteria</taxon>
        <taxon>Acetobacterales</taxon>
        <taxon>Roseomonadaceae</taxon>
        <taxon>Muricoccus</taxon>
    </lineage>
</organism>
<keyword evidence="5 8" id="KW-0812">Transmembrane</keyword>
<evidence type="ECO:0000259" key="9">
    <source>
        <dbReference type="Pfam" id="PF13231"/>
    </source>
</evidence>
<gene>
    <name evidence="10" type="ORF">EAH89_14510</name>
</gene>
<feature type="transmembrane region" description="Helical" evidence="8">
    <location>
        <begin position="12"/>
        <end position="34"/>
    </location>
</feature>
<accession>A0A502G143</accession>
<evidence type="ECO:0000256" key="2">
    <source>
        <dbReference type="ARBA" id="ARBA00022475"/>
    </source>
</evidence>
<dbReference type="RefSeq" id="WP_140884379.1">
    <property type="nucleotide sequence ID" value="NZ_RCZP01000013.1"/>
</dbReference>
<dbReference type="PANTHER" id="PTHR33908:SF11">
    <property type="entry name" value="MEMBRANE PROTEIN"/>
    <property type="match status" value="1"/>
</dbReference>
<keyword evidence="6 8" id="KW-1133">Transmembrane helix</keyword>
<evidence type="ECO:0000256" key="1">
    <source>
        <dbReference type="ARBA" id="ARBA00004651"/>
    </source>
</evidence>
<name>A0A502G143_9PROT</name>
<keyword evidence="7 8" id="KW-0472">Membrane</keyword>
<evidence type="ECO:0000256" key="4">
    <source>
        <dbReference type="ARBA" id="ARBA00022679"/>
    </source>
</evidence>
<dbReference type="OrthoDB" id="9811222at2"/>
<feature type="transmembrane region" description="Helical" evidence="8">
    <location>
        <begin position="195"/>
        <end position="217"/>
    </location>
</feature>
<dbReference type="GO" id="GO:0005886">
    <property type="term" value="C:plasma membrane"/>
    <property type="evidence" value="ECO:0007669"/>
    <property type="project" value="UniProtKB-SubCell"/>
</dbReference>
<feature type="transmembrane region" description="Helical" evidence="8">
    <location>
        <begin position="153"/>
        <end position="183"/>
    </location>
</feature>
<feature type="transmembrane region" description="Helical" evidence="8">
    <location>
        <begin position="304"/>
        <end position="323"/>
    </location>
</feature>
<evidence type="ECO:0000256" key="5">
    <source>
        <dbReference type="ARBA" id="ARBA00022692"/>
    </source>
</evidence>
<dbReference type="GO" id="GO:0009103">
    <property type="term" value="P:lipopolysaccharide biosynthetic process"/>
    <property type="evidence" value="ECO:0007669"/>
    <property type="project" value="UniProtKB-ARBA"/>
</dbReference>
<evidence type="ECO:0000256" key="3">
    <source>
        <dbReference type="ARBA" id="ARBA00022676"/>
    </source>
</evidence>
<protein>
    <submittedName>
        <fullName evidence="10">UDP-phosphomannose--protein mannosyltransferase</fullName>
    </submittedName>
</protein>
<feature type="transmembrane region" description="Helical" evidence="8">
    <location>
        <begin position="251"/>
        <end position="272"/>
    </location>
</feature>
<feature type="transmembrane region" description="Helical" evidence="8">
    <location>
        <begin position="279"/>
        <end position="298"/>
    </location>
</feature>
<evidence type="ECO:0000313" key="10">
    <source>
        <dbReference type="EMBL" id="TPG55464.1"/>
    </source>
</evidence>
<proteinExistence type="predicted"/>
<feature type="transmembrane region" description="Helical" evidence="8">
    <location>
        <begin position="78"/>
        <end position="99"/>
    </location>
</feature>
<feature type="transmembrane region" description="Helical" evidence="8">
    <location>
        <begin position="131"/>
        <end position="147"/>
    </location>
</feature>
<evidence type="ECO:0000256" key="6">
    <source>
        <dbReference type="ARBA" id="ARBA00022989"/>
    </source>
</evidence>
<sequence length="484" mass="50022">MSGREPAATPAGWWIALLALTAARLGAAALLPLSPDEAYYWVWGRDLQPGYLDHPPMVALWIAAGTALAGDGPLGIRLLGPPALALASLAVAGAGNALFPDRRPGTWAAALMNAMPVTNAGAVLMTPDTPVFVFWCLALWAAARLHASGDGRWWLAVGGFAGAALASKYTAALLGAGLLLWLVAEPSARRWWRDWRLYAGGLLAGALFLPVVAWNAAHGWASFAKQGGRAGAGEDFAWRFLGELLAGQLGLASPVLLALCAVGVGAAAVAWARRGAGGAGLLAALTLPAAALFLWQATGSRVQGNWPAILYPAASVAAAAFTARRWQRIGAWLGLGLTVLALVQAAAAPLPLRRGTDPTLARLGGWPGLAREAEAARRAAGAAFLAAEEYGLAAQLALHLPPGVPVVAIGDRWALFGLPAPPAGEAGILLRSLRRGEGPSLWSGAAPGGEVVRARDGIEAERYRLLRVETPPPGQPAALLPRPR</sequence>
<dbReference type="PANTHER" id="PTHR33908">
    <property type="entry name" value="MANNOSYLTRANSFERASE YKCB-RELATED"/>
    <property type="match status" value="1"/>
</dbReference>
<dbReference type="InterPro" id="IPR038731">
    <property type="entry name" value="RgtA/B/C-like"/>
</dbReference>
<comment type="caution">
    <text evidence="10">The sequence shown here is derived from an EMBL/GenBank/DDBJ whole genome shotgun (WGS) entry which is preliminary data.</text>
</comment>
<dbReference type="GO" id="GO:0016763">
    <property type="term" value="F:pentosyltransferase activity"/>
    <property type="evidence" value="ECO:0007669"/>
    <property type="project" value="TreeGrafter"/>
</dbReference>
<evidence type="ECO:0000313" key="11">
    <source>
        <dbReference type="Proteomes" id="UP000317078"/>
    </source>
</evidence>
<feature type="domain" description="Glycosyltransferase RgtA/B/C/D-like" evidence="9">
    <location>
        <begin position="53"/>
        <end position="214"/>
    </location>
</feature>
<dbReference type="Proteomes" id="UP000317078">
    <property type="component" value="Unassembled WGS sequence"/>
</dbReference>
<keyword evidence="2" id="KW-1003">Cell membrane</keyword>
<feature type="transmembrane region" description="Helical" evidence="8">
    <location>
        <begin position="330"/>
        <end position="352"/>
    </location>
</feature>